<gene>
    <name evidence="2" type="ORF">CYMTET_5721</name>
</gene>
<evidence type="ECO:0000313" key="2">
    <source>
        <dbReference type="EMBL" id="KAK3286740.1"/>
    </source>
</evidence>
<organism evidence="2 3">
    <name type="scientific">Cymbomonas tetramitiformis</name>
    <dbReference type="NCBI Taxonomy" id="36881"/>
    <lineage>
        <taxon>Eukaryota</taxon>
        <taxon>Viridiplantae</taxon>
        <taxon>Chlorophyta</taxon>
        <taxon>Pyramimonadophyceae</taxon>
        <taxon>Pyramimonadales</taxon>
        <taxon>Pyramimonadaceae</taxon>
        <taxon>Cymbomonas</taxon>
    </lineage>
</organism>
<sequence length="248" mass="27419">MSRFQSPTSARRFRRTPFTQLIGSPPTPNSAGRAPLRSSPNLRDPIVKELFAPESPPARTPSHPHGLSPREVEIRRTTRVLVPGDEPQDRPQTARKPTMPRQSSSSAQRPDTAREFSSPRRPDARKDYIDYNPVKSAHLSGSGLMPSPRQKGRVPAAPSAKLDERSSRAVLRQGKEQMLDLLECEEPSRALATVGSKGVADWLHACIPPPENEMVHGDEGWVAINDGERCEAVRGGEWCKVVCGEEPW</sequence>
<reference evidence="2 3" key="1">
    <citation type="journal article" date="2015" name="Genome Biol. Evol.">
        <title>Comparative Genomics of a Bacterivorous Green Alga Reveals Evolutionary Causalities and Consequences of Phago-Mixotrophic Mode of Nutrition.</title>
        <authorList>
            <person name="Burns J.A."/>
            <person name="Paasch A."/>
            <person name="Narechania A."/>
            <person name="Kim E."/>
        </authorList>
    </citation>
    <scope>NUCLEOTIDE SEQUENCE [LARGE SCALE GENOMIC DNA]</scope>
    <source>
        <strain evidence="2 3">PLY_AMNH</strain>
    </source>
</reference>
<evidence type="ECO:0000256" key="1">
    <source>
        <dbReference type="SAM" id="MobiDB-lite"/>
    </source>
</evidence>
<dbReference type="EMBL" id="LGRX02001155">
    <property type="protein sequence ID" value="KAK3286740.1"/>
    <property type="molecule type" value="Genomic_DNA"/>
</dbReference>
<proteinExistence type="predicted"/>
<feature type="compositionally biased region" description="Polar residues" evidence="1">
    <location>
        <begin position="100"/>
        <end position="109"/>
    </location>
</feature>
<protein>
    <submittedName>
        <fullName evidence="2">Uncharacterized protein</fullName>
    </submittedName>
</protein>
<feature type="region of interest" description="Disordered" evidence="1">
    <location>
        <begin position="1"/>
        <end position="162"/>
    </location>
</feature>
<dbReference type="AlphaFoldDB" id="A0AAE0GYV5"/>
<name>A0AAE0GYV5_9CHLO</name>
<keyword evidence="3" id="KW-1185">Reference proteome</keyword>
<feature type="compositionally biased region" description="Basic and acidic residues" evidence="1">
    <location>
        <begin position="111"/>
        <end position="129"/>
    </location>
</feature>
<accession>A0AAE0GYV5</accession>
<comment type="caution">
    <text evidence="2">The sequence shown here is derived from an EMBL/GenBank/DDBJ whole genome shotgun (WGS) entry which is preliminary data.</text>
</comment>
<dbReference type="Proteomes" id="UP001190700">
    <property type="component" value="Unassembled WGS sequence"/>
</dbReference>
<evidence type="ECO:0000313" key="3">
    <source>
        <dbReference type="Proteomes" id="UP001190700"/>
    </source>
</evidence>